<gene>
    <name evidence="3" type="ORF">BDK51DRAFT_16185</name>
</gene>
<keyword evidence="4" id="KW-1185">Reference proteome</keyword>
<feature type="region of interest" description="Disordered" evidence="1">
    <location>
        <begin position="41"/>
        <end position="62"/>
    </location>
</feature>
<accession>A0A4P9WGX0</accession>
<evidence type="ECO:0000313" key="3">
    <source>
        <dbReference type="EMBL" id="RKO91602.1"/>
    </source>
</evidence>
<feature type="compositionally biased region" description="Basic and acidic residues" evidence="1">
    <location>
        <begin position="52"/>
        <end position="61"/>
    </location>
</feature>
<dbReference type="EMBL" id="KZ994993">
    <property type="protein sequence ID" value="RKO91602.1"/>
    <property type="molecule type" value="Genomic_DNA"/>
</dbReference>
<dbReference type="AlphaFoldDB" id="A0A4P9WGX0"/>
<dbReference type="InterPro" id="IPR036284">
    <property type="entry name" value="GGL_sf"/>
</dbReference>
<proteinExistence type="predicted"/>
<organism evidence="3 4">
    <name type="scientific">Blyttiomyces helicus</name>
    <dbReference type="NCBI Taxonomy" id="388810"/>
    <lineage>
        <taxon>Eukaryota</taxon>
        <taxon>Fungi</taxon>
        <taxon>Fungi incertae sedis</taxon>
        <taxon>Chytridiomycota</taxon>
        <taxon>Chytridiomycota incertae sedis</taxon>
        <taxon>Chytridiomycetes</taxon>
        <taxon>Chytridiomycetes incertae sedis</taxon>
        <taxon>Blyttiomyces</taxon>
    </lineage>
</organism>
<dbReference type="Gene3D" id="4.10.260.10">
    <property type="entry name" value="Transducin (heterotrimeric G protein), gamma chain"/>
    <property type="match status" value="1"/>
</dbReference>
<dbReference type="Pfam" id="PF00631">
    <property type="entry name" value="G-gamma"/>
    <property type="match status" value="1"/>
</dbReference>
<reference evidence="4" key="1">
    <citation type="journal article" date="2018" name="Nat. Microbiol.">
        <title>Leveraging single-cell genomics to expand the fungal tree of life.</title>
        <authorList>
            <person name="Ahrendt S.R."/>
            <person name="Quandt C.A."/>
            <person name="Ciobanu D."/>
            <person name="Clum A."/>
            <person name="Salamov A."/>
            <person name="Andreopoulos B."/>
            <person name="Cheng J.F."/>
            <person name="Woyke T."/>
            <person name="Pelin A."/>
            <person name="Henrissat B."/>
            <person name="Reynolds N.K."/>
            <person name="Benny G.L."/>
            <person name="Smith M.E."/>
            <person name="James T.Y."/>
            <person name="Grigoriev I.V."/>
        </authorList>
    </citation>
    <scope>NUCLEOTIDE SEQUENCE [LARGE SCALE GENOMIC DNA]</scope>
</reference>
<protein>
    <recommendedName>
        <fullName evidence="2">G protein gamma domain-containing protein</fullName>
    </recommendedName>
</protein>
<dbReference type="Proteomes" id="UP000269721">
    <property type="component" value="Unassembled WGS sequence"/>
</dbReference>
<dbReference type="GO" id="GO:0007186">
    <property type="term" value="P:G protein-coupled receptor signaling pathway"/>
    <property type="evidence" value="ECO:0007669"/>
    <property type="project" value="InterPro"/>
</dbReference>
<evidence type="ECO:0000259" key="2">
    <source>
        <dbReference type="PROSITE" id="PS50058"/>
    </source>
</evidence>
<dbReference type="OrthoDB" id="19232at2759"/>
<sequence length="75" mass="8567">MSELKLRKLYSFVAEMRKEETRPRILASHAIADLIHYSQTTRDPLLPSPLSKADRKDDPFTTDRQGSCLDTCTIS</sequence>
<name>A0A4P9WGX0_9FUNG</name>
<evidence type="ECO:0000256" key="1">
    <source>
        <dbReference type="SAM" id="MobiDB-lite"/>
    </source>
</evidence>
<dbReference type="SMART" id="SM01224">
    <property type="entry name" value="G_gamma"/>
    <property type="match status" value="1"/>
</dbReference>
<dbReference type="SUPFAM" id="SSF48670">
    <property type="entry name" value="Transducin (heterotrimeric G protein), gamma chain"/>
    <property type="match status" value="1"/>
</dbReference>
<dbReference type="InterPro" id="IPR015898">
    <property type="entry name" value="G-protein_gamma-like_dom"/>
</dbReference>
<feature type="domain" description="G protein gamma" evidence="2">
    <location>
        <begin position="1"/>
        <end position="75"/>
    </location>
</feature>
<dbReference type="PROSITE" id="PS50058">
    <property type="entry name" value="G_PROTEIN_GAMMA"/>
    <property type="match status" value="1"/>
</dbReference>
<evidence type="ECO:0000313" key="4">
    <source>
        <dbReference type="Proteomes" id="UP000269721"/>
    </source>
</evidence>